<dbReference type="EMBL" id="CM042049">
    <property type="protein sequence ID" value="KAI3749118.1"/>
    <property type="molecule type" value="Genomic_DNA"/>
</dbReference>
<accession>A0ACB9DS21</accession>
<keyword evidence="2" id="KW-1185">Reference proteome</keyword>
<protein>
    <submittedName>
        <fullName evidence="1">Uncharacterized protein</fullName>
    </submittedName>
</protein>
<name>A0ACB9DS21_ARCLA</name>
<evidence type="ECO:0000313" key="2">
    <source>
        <dbReference type="Proteomes" id="UP001055879"/>
    </source>
</evidence>
<organism evidence="1 2">
    <name type="scientific">Arctium lappa</name>
    <name type="common">Greater burdock</name>
    <name type="synonym">Lappa major</name>
    <dbReference type="NCBI Taxonomy" id="4217"/>
    <lineage>
        <taxon>Eukaryota</taxon>
        <taxon>Viridiplantae</taxon>
        <taxon>Streptophyta</taxon>
        <taxon>Embryophyta</taxon>
        <taxon>Tracheophyta</taxon>
        <taxon>Spermatophyta</taxon>
        <taxon>Magnoliopsida</taxon>
        <taxon>eudicotyledons</taxon>
        <taxon>Gunneridae</taxon>
        <taxon>Pentapetalae</taxon>
        <taxon>asterids</taxon>
        <taxon>campanulids</taxon>
        <taxon>Asterales</taxon>
        <taxon>Asteraceae</taxon>
        <taxon>Carduoideae</taxon>
        <taxon>Cardueae</taxon>
        <taxon>Arctiinae</taxon>
        <taxon>Arctium</taxon>
    </lineage>
</organism>
<dbReference type="Proteomes" id="UP001055879">
    <property type="component" value="Linkage Group LG03"/>
</dbReference>
<proteinExistence type="predicted"/>
<comment type="caution">
    <text evidence="1">The sequence shown here is derived from an EMBL/GenBank/DDBJ whole genome shotgun (WGS) entry which is preliminary data.</text>
</comment>
<reference evidence="1 2" key="2">
    <citation type="journal article" date="2022" name="Mol. Ecol. Resour.">
        <title>The genomes of chicory, endive, great burdock and yacon provide insights into Asteraceae paleo-polyploidization history and plant inulin production.</title>
        <authorList>
            <person name="Fan W."/>
            <person name="Wang S."/>
            <person name="Wang H."/>
            <person name="Wang A."/>
            <person name="Jiang F."/>
            <person name="Liu H."/>
            <person name="Zhao H."/>
            <person name="Xu D."/>
            <person name="Zhang Y."/>
        </authorList>
    </citation>
    <scope>NUCLEOTIDE SEQUENCE [LARGE SCALE GENOMIC DNA]</scope>
    <source>
        <strain evidence="2">cv. Niubang</strain>
    </source>
</reference>
<reference evidence="2" key="1">
    <citation type="journal article" date="2022" name="Mol. Ecol. Resour.">
        <title>The genomes of chicory, endive, great burdock and yacon provide insights into Asteraceae palaeo-polyploidization history and plant inulin production.</title>
        <authorList>
            <person name="Fan W."/>
            <person name="Wang S."/>
            <person name="Wang H."/>
            <person name="Wang A."/>
            <person name="Jiang F."/>
            <person name="Liu H."/>
            <person name="Zhao H."/>
            <person name="Xu D."/>
            <person name="Zhang Y."/>
        </authorList>
    </citation>
    <scope>NUCLEOTIDE SEQUENCE [LARGE SCALE GENOMIC DNA]</scope>
    <source>
        <strain evidence="2">cv. Niubang</strain>
    </source>
</reference>
<gene>
    <name evidence="1" type="ORF">L6452_12714</name>
</gene>
<evidence type="ECO:0000313" key="1">
    <source>
        <dbReference type="EMBL" id="KAI3749118.1"/>
    </source>
</evidence>
<sequence length="146" mass="16300">MTNICGFLCILTRKHGKKMVQVQRQDGKTLELTVPILVGELLQKFPGAAGVGLSNNSHHQLPLTYKLKLGKMYYLLPPKSTPEAGDEAASSSKRIKMVITKQQLQQLIISRQITLQDAADKQSPLNYPYWRPQLQSIPEAEAEGDE</sequence>